<dbReference type="InterPro" id="IPR052514">
    <property type="entry name" value="SAM-dependent_MTase"/>
</dbReference>
<keyword evidence="3" id="KW-1185">Reference proteome</keyword>
<proteinExistence type="predicted"/>
<keyword evidence="2" id="KW-0489">Methyltransferase</keyword>
<dbReference type="PANTHER" id="PTHR34203:SF15">
    <property type="entry name" value="SLL1173 PROTEIN"/>
    <property type="match status" value="1"/>
</dbReference>
<dbReference type="Gene3D" id="3.40.50.150">
    <property type="entry name" value="Vaccinia Virus protein VP39"/>
    <property type="match status" value="1"/>
</dbReference>
<evidence type="ECO:0000313" key="2">
    <source>
        <dbReference type="EMBL" id="MBD2732317.1"/>
    </source>
</evidence>
<dbReference type="Proteomes" id="UP000637383">
    <property type="component" value="Unassembled WGS sequence"/>
</dbReference>
<sequence>MVEDTLLIQKNSFNFKVVKSKYQDFWEKVNDEQWEPQTFKVFDRFISKDVTYIDVGTWIGPTLLYAAQLAKQAFGFEPDPVAYQEMLANVNLNPNISNIKTYQALIGIESGEARLGSREEGGDSMSSVLFSDLKTSWLVKSMNLQEFVKKEGLQPPLFIKVDIEGGEYSLIPTLAGFFKDYQPIVLYLSLHPEFLAMSTSSSNTVVGKLNKWIKLITAHINLAKSLGSFKYIYDIHGDRTSIWAGLLKALSSKNLVAENAIIATNEVWEKAGNENSKSRIQNSY</sequence>
<comment type="caution">
    <text evidence="2">The sequence shown here is derived from an EMBL/GenBank/DDBJ whole genome shotgun (WGS) entry which is preliminary data.</text>
</comment>
<dbReference type="InterPro" id="IPR006342">
    <property type="entry name" value="FkbM_mtfrase"/>
</dbReference>
<name>A0ABR8JXT8_9NOSO</name>
<dbReference type="Pfam" id="PF05050">
    <property type="entry name" value="Methyltransf_21"/>
    <property type="match status" value="1"/>
</dbReference>
<organism evidence="2 3">
    <name type="scientific">Nostoc paludosum FACHB-159</name>
    <dbReference type="NCBI Taxonomy" id="2692908"/>
    <lineage>
        <taxon>Bacteria</taxon>
        <taxon>Bacillati</taxon>
        <taxon>Cyanobacteriota</taxon>
        <taxon>Cyanophyceae</taxon>
        <taxon>Nostocales</taxon>
        <taxon>Nostocaceae</taxon>
        <taxon>Nostoc</taxon>
    </lineage>
</organism>
<accession>A0ABR8JXT8</accession>
<dbReference type="PANTHER" id="PTHR34203">
    <property type="entry name" value="METHYLTRANSFERASE, FKBM FAMILY PROTEIN"/>
    <property type="match status" value="1"/>
</dbReference>
<evidence type="ECO:0000259" key="1">
    <source>
        <dbReference type="Pfam" id="PF05050"/>
    </source>
</evidence>
<evidence type="ECO:0000313" key="3">
    <source>
        <dbReference type="Proteomes" id="UP000637383"/>
    </source>
</evidence>
<dbReference type="RefSeq" id="WP_190953056.1">
    <property type="nucleotide sequence ID" value="NZ_JACJTU010000001.1"/>
</dbReference>
<dbReference type="EMBL" id="JACJTU010000001">
    <property type="protein sequence ID" value="MBD2732317.1"/>
    <property type="molecule type" value="Genomic_DNA"/>
</dbReference>
<feature type="domain" description="Methyltransferase FkbM" evidence="1">
    <location>
        <begin position="73"/>
        <end position="192"/>
    </location>
</feature>
<dbReference type="GO" id="GO:0032259">
    <property type="term" value="P:methylation"/>
    <property type="evidence" value="ECO:0007669"/>
    <property type="project" value="UniProtKB-KW"/>
</dbReference>
<dbReference type="GO" id="GO:0008168">
    <property type="term" value="F:methyltransferase activity"/>
    <property type="evidence" value="ECO:0007669"/>
    <property type="project" value="UniProtKB-KW"/>
</dbReference>
<dbReference type="InterPro" id="IPR029063">
    <property type="entry name" value="SAM-dependent_MTases_sf"/>
</dbReference>
<reference evidence="2 3" key="1">
    <citation type="journal article" date="2020" name="ISME J.">
        <title>Comparative genomics reveals insights into cyanobacterial evolution and habitat adaptation.</title>
        <authorList>
            <person name="Chen M.Y."/>
            <person name="Teng W.K."/>
            <person name="Zhao L."/>
            <person name="Hu C.X."/>
            <person name="Zhou Y.K."/>
            <person name="Han B.P."/>
            <person name="Song L.R."/>
            <person name="Shu W.S."/>
        </authorList>
    </citation>
    <scope>NUCLEOTIDE SEQUENCE [LARGE SCALE GENOMIC DNA]</scope>
    <source>
        <strain evidence="2 3">FACHB-159</strain>
    </source>
</reference>
<keyword evidence="2" id="KW-0808">Transferase</keyword>
<dbReference type="SUPFAM" id="SSF53335">
    <property type="entry name" value="S-adenosyl-L-methionine-dependent methyltransferases"/>
    <property type="match status" value="1"/>
</dbReference>
<protein>
    <submittedName>
        <fullName evidence="2">FkbM family methyltransferase</fullName>
    </submittedName>
</protein>
<gene>
    <name evidence="2" type="ORF">H6H03_00115</name>
</gene>
<dbReference type="NCBIfam" id="TIGR01444">
    <property type="entry name" value="fkbM_fam"/>
    <property type="match status" value="1"/>
</dbReference>